<sequence>MMGGQQRSRRQTATRLFAREFYESSLPDGGQGEYDPRYIVTKLGARVNRMFVAGVIERLERRDTERGPMFSGAVRDPTGLHLWSVGSFRPELHIEMEELVARFEGGDRFLMACIGKSNHYTTEDGGFRCRMQMEDYAIIDREVYATWLVDTANHTMRRIDALGKAQSAETSDSNALRDAGVPADLVDGLGLAMNHYGDWDAEGYKVGVLQALSAAEGRVTSFEEHEAAITSEESTTDEVAEDEETEDESAESPSSSDGDLDIETVVLEIIAEHAGAEGIDYDSIMKHCAQRGLSDEDSIEDVIYALRDDKCEIMEPRFGWFKPM</sequence>
<dbReference type="AlphaFoldDB" id="A0A382IQG0"/>
<evidence type="ECO:0000313" key="2">
    <source>
        <dbReference type="EMBL" id="SVC01920.1"/>
    </source>
</evidence>
<dbReference type="EMBL" id="UINC01068934">
    <property type="protein sequence ID" value="SVC01920.1"/>
    <property type="molecule type" value="Genomic_DNA"/>
</dbReference>
<feature type="region of interest" description="Disordered" evidence="1">
    <location>
        <begin position="222"/>
        <end position="259"/>
    </location>
</feature>
<reference evidence="2" key="1">
    <citation type="submission" date="2018-05" db="EMBL/GenBank/DDBJ databases">
        <authorList>
            <person name="Lanie J.A."/>
            <person name="Ng W.-L."/>
            <person name="Kazmierczak K.M."/>
            <person name="Andrzejewski T.M."/>
            <person name="Davidsen T.M."/>
            <person name="Wayne K.J."/>
            <person name="Tettelin H."/>
            <person name="Glass J.I."/>
            <person name="Rusch D."/>
            <person name="Podicherti R."/>
            <person name="Tsui H.-C.T."/>
            <person name="Winkler M.E."/>
        </authorList>
    </citation>
    <scope>NUCLEOTIDE SEQUENCE</scope>
</reference>
<gene>
    <name evidence="2" type="ORF">METZ01_LOCUS254774</name>
</gene>
<accession>A0A382IQG0</accession>
<organism evidence="2">
    <name type="scientific">marine metagenome</name>
    <dbReference type="NCBI Taxonomy" id="408172"/>
    <lineage>
        <taxon>unclassified sequences</taxon>
        <taxon>metagenomes</taxon>
        <taxon>ecological metagenomes</taxon>
    </lineage>
</organism>
<evidence type="ECO:0008006" key="3">
    <source>
        <dbReference type="Google" id="ProtNLM"/>
    </source>
</evidence>
<evidence type="ECO:0000256" key="1">
    <source>
        <dbReference type="SAM" id="MobiDB-lite"/>
    </source>
</evidence>
<proteinExistence type="predicted"/>
<protein>
    <recommendedName>
        <fullName evidence="3">Rpa-associated protein</fullName>
    </recommendedName>
</protein>
<feature type="compositionally biased region" description="Acidic residues" evidence="1">
    <location>
        <begin position="234"/>
        <end position="250"/>
    </location>
</feature>
<name>A0A382IQG0_9ZZZZ</name>